<protein>
    <submittedName>
        <fullName evidence="2">Uncharacterized protein</fullName>
    </submittedName>
</protein>
<dbReference type="EMBL" id="JAXCGZ010023764">
    <property type="protein sequence ID" value="KAK7006061.1"/>
    <property type="molecule type" value="Genomic_DNA"/>
</dbReference>
<feature type="compositionally biased region" description="Basic and acidic residues" evidence="1">
    <location>
        <begin position="96"/>
        <end position="106"/>
    </location>
</feature>
<comment type="caution">
    <text evidence="2">The sequence shown here is derived from an EMBL/GenBank/DDBJ whole genome shotgun (WGS) entry which is preliminary data.</text>
</comment>
<feature type="region of interest" description="Disordered" evidence="1">
    <location>
        <begin position="130"/>
        <end position="188"/>
    </location>
</feature>
<sequence length="327" mass="35262">MEKPDENVTQGAIAPAPKITTEVTPPSRGVSFGATTIYGHSLQKQTLSSSMQTLSSTVATAEPVSILGKGRHYSGGSGPSVSPRPTVKFSDSDGSSFRDRTPDSPRYRILGQESPKFKIGETFKYKSHEGSSLMTQRSTTTHTIGSISETSTYSVSETSSSYGYTSESSKLVGTSYRCPDSPRSKKITRTPHRNSIIASMELKVPSFHELGAQSSGSVGSGLTPILGHPESRGLTILSPHNPTPELHFSSTFTVRTRKGKTIVLPKLRIPAFHSHSHDSIFLGEQASSAQYQLSSVPAQLSTSLMLESMERMIKVKGLSCAFDSEHF</sequence>
<organism evidence="2 3">
    <name type="scientific">Halocaridina rubra</name>
    <name type="common">Hawaiian red shrimp</name>
    <dbReference type="NCBI Taxonomy" id="373956"/>
    <lineage>
        <taxon>Eukaryota</taxon>
        <taxon>Metazoa</taxon>
        <taxon>Ecdysozoa</taxon>
        <taxon>Arthropoda</taxon>
        <taxon>Crustacea</taxon>
        <taxon>Multicrustacea</taxon>
        <taxon>Malacostraca</taxon>
        <taxon>Eumalacostraca</taxon>
        <taxon>Eucarida</taxon>
        <taxon>Decapoda</taxon>
        <taxon>Pleocyemata</taxon>
        <taxon>Caridea</taxon>
        <taxon>Atyoidea</taxon>
        <taxon>Atyidae</taxon>
        <taxon>Halocaridina</taxon>
    </lineage>
</organism>
<feature type="compositionally biased region" description="Polar residues" evidence="1">
    <location>
        <begin position="130"/>
        <end position="145"/>
    </location>
</feature>
<reference evidence="2 3" key="1">
    <citation type="submission" date="2023-11" db="EMBL/GenBank/DDBJ databases">
        <title>Halocaridina rubra genome assembly.</title>
        <authorList>
            <person name="Smith C."/>
        </authorList>
    </citation>
    <scope>NUCLEOTIDE SEQUENCE [LARGE SCALE GENOMIC DNA]</scope>
    <source>
        <strain evidence="2">EP-1</strain>
        <tissue evidence="2">Whole</tissue>
    </source>
</reference>
<dbReference type="AlphaFoldDB" id="A0AAN8WAY7"/>
<evidence type="ECO:0000313" key="2">
    <source>
        <dbReference type="EMBL" id="KAK7006061.1"/>
    </source>
</evidence>
<feature type="region of interest" description="Disordered" evidence="1">
    <location>
        <begin position="69"/>
        <end position="107"/>
    </location>
</feature>
<keyword evidence="3" id="KW-1185">Reference proteome</keyword>
<gene>
    <name evidence="2" type="ORF">SK128_023399</name>
</gene>
<name>A0AAN8WAY7_HALRR</name>
<dbReference type="Proteomes" id="UP001381693">
    <property type="component" value="Unassembled WGS sequence"/>
</dbReference>
<feature type="compositionally biased region" description="Low complexity" evidence="1">
    <location>
        <begin position="146"/>
        <end position="169"/>
    </location>
</feature>
<proteinExistence type="predicted"/>
<evidence type="ECO:0000313" key="3">
    <source>
        <dbReference type="Proteomes" id="UP001381693"/>
    </source>
</evidence>
<feature type="region of interest" description="Disordered" evidence="1">
    <location>
        <begin position="1"/>
        <end position="27"/>
    </location>
</feature>
<evidence type="ECO:0000256" key="1">
    <source>
        <dbReference type="SAM" id="MobiDB-lite"/>
    </source>
</evidence>
<accession>A0AAN8WAY7</accession>